<dbReference type="Pfam" id="PF18962">
    <property type="entry name" value="Por_Secre_tail"/>
    <property type="match status" value="1"/>
</dbReference>
<dbReference type="PANTHER" id="PTHR42754:SF1">
    <property type="entry name" value="LIPOPROTEIN"/>
    <property type="match status" value="1"/>
</dbReference>
<name>A0A931E2P6_9BACT</name>
<organism evidence="3 4">
    <name type="scientific">Panacibacter microcysteis</name>
    <dbReference type="NCBI Taxonomy" id="2793269"/>
    <lineage>
        <taxon>Bacteria</taxon>
        <taxon>Pseudomonadati</taxon>
        <taxon>Bacteroidota</taxon>
        <taxon>Chitinophagia</taxon>
        <taxon>Chitinophagales</taxon>
        <taxon>Chitinophagaceae</taxon>
        <taxon>Panacibacter</taxon>
    </lineage>
</organism>
<dbReference type="Gene3D" id="2.60.40.10">
    <property type="entry name" value="Immunoglobulins"/>
    <property type="match status" value="1"/>
</dbReference>
<dbReference type="InterPro" id="IPR013783">
    <property type="entry name" value="Ig-like_fold"/>
</dbReference>
<dbReference type="InterPro" id="IPR026444">
    <property type="entry name" value="Secre_tail"/>
</dbReference>
<proteinExistence type="predicted"/>
<dbReference type="PANTHER" id="PTHR42754">
    <property type="entry name" value="ENDOGLUCANASE"/>
    <property type="match status" value="1"/>
</dbReference>
<evidence type="ECO:0000259" key="2">
    <source>
        <dbReference type="Pfam" id="PF18962"/>
    </source>
</evidence>
<evidence type="ECO:0000313" key="4">
    <source>
        <dbReference type="Proteomes" id="UP000628448"/>
    </source>
</evidence>
<dbReference type="RefSeq" id="WP_196989112.1">
    <property type="nucleotide sequence ID" value="NZ_JADWYR010000001.1"/>
</dbReference>
<feature type="domain" description="Secretion system C-terminal sorting" evidence="2">
    <location>
        <begin position="527"/>
        <end position="601"/>
    </location>
</feature>
<keyword evidence="4" id="KW-1185">Reference proteome</keyword>
<dbReference type="NCBIfam" id="TIGR04183">
    <property type="entry name" value="Por_Secre_tail"/>
    <property type="match status" value="1"/>
</dbReference>
<evidence type="ECO:0000256" key="1">
    <source>
        <dbReference type="SAM" id="SignalP"/>
    </source>
</evidence>
<dbReference type="Proteomes" id="UP000628448">
    <property type="component" value="Unassembled WGS sequence"/>
</dbReference>
<evidence type="ECO:0000313" key="3">
    <source>
        <dbReference type="EMBL" id="MBG9375032.1"/>
    </source>
</evidence>
<protein>
    <submittedName>
        <fullName evidence="3">T9SS type A sorting domain-containing protein</fullName>
    </submittedName>
</protein>
<sequence>MKKIYVPILLALLSTELPAQTFTHKTIGMSKLPAARTANDAPYTVIRTSDAGLMFAYPYNRNGNKNAVVKFTNAYAVQWSRGTYIEDTVKNYPSAVVEALDGGFIVAGTYSYSYNSDSTGGFVYKYNTSGTVVWQKFFKAAKFTGFSSVAQDQLGNVFIAGTSNTGTSAGFAVVILNRKGDILFNGDYSGGANVLETKIINTRDKGFAVLARTATGMEVVKADRTGLVTWSKSVTGSFQPYNMDIVEGSTKAITVVASQADGSALALQLDKRGAAVWGKKLTNTAAVAVNDAVILPGNNVVVAATVGGAANVFKQSAADGAVLGAKDIYTTTGNVSNTISRVSANEYMIAGFDAAASTNYISTANFDTSLNNCNDIASSYTVADNPVTTADVTFTTGAVTEVTQVPTAEPYSLSSQVTTVCENVLPLNLVRFAYTKNGNSILLSWSTTAEVNTSYFDVERSADARNFAPIGKVTARNTPNQNDYQYADARPLSGVNYYRLKMVDADGKYKYSPYISTANNKNVDYVIFPNPVQNNIFLTINSKIQTAMTVTVADMQGRAVLRTVFNVNEGVTTKDIPAASLAKGTYLVKLESAEGTQVIKIVK</sequence>
<feature type="signal peptide" evidence="1">
    <location>
        <begin position="1"/>
        <end position="19"/>
    </location>
</feature>
<feature type="chain" id="PRO_5037695401" evidence="1">
    <location>
        <begin position="20"/>
        <end position="603"/>
    </location>
</feature>
<keyword evidence="1" id="KW-0732">Signal</keyword>
<dbReference type="EMBL" id="JADWYR010000001">
    <property type="protein sequence ID" value="MBG9375032.1"/>
    <property type="molecule type" value="Genomic_DNA"/>
</dbReference>
<accession>A0A931E2P6</accession>
<comment type="caution">
    <text evidence="3">The sequence shown here is derived from an EMBL/GenBank/DDBJ whole genome shotgun (WGS) entry which is preliminary data.</text>
</comment>
<gene>
    <name evidence="3" type="ORF">I5907_02245</name>
</gene>
<dbReference type="AlphaFoldDB" id="A0A931E2P6"/>
<reference evidence="3" key="1">
    <citation type="submission" date="2020-11" db="EMBL/GenBank/DDBJ databases">
        <title>Bacterial whole genome sequence for Panacibacter sp. DH6.</title>
        <authorList>
            <person name="Le V."/>
            <person name="Ko S."/>
            <person name="Ahn C.-Y."/>
            <person name="Oh H.-M."/>
        </authorList>
    </citation>
    <scope>NUCLEOTIDE SEQUENCE</scope>
    <source>
        <strain evidence="3">DH6</strain>
    </source>
</reference>